<feature type="binding site" evidence="6">
    <location>
        <position position="154"/>
    </location>
    <ligand>
        <name>S-adenosyl-L-methionine</name>
        <dbReference type="ChEBI" id="CHEBI:59789"/>
    </ligand>
</feature>
<evidence type="ECO:0000256" key="5">
    <source>
        <dbReference type="ARBA" id="ARBA00022691"/>
    </source>
</evidence>
<dbReference type="InterPro" id="IPR050078">
    <property type="entry name" value="Ribosomal_L11_MeTrfase_PrmA"/>
</dbReference>
<dbReference type="CDD" id="cd02440">
    <property type="entry name" value="AdoMet_MTases"/>
    <property type="match status" value="1"/>
</dbReference>
<feature type="binding site" evidence="6">
    <location>
        <position position="176"/>
    </location>
    <ligand>
        <name>S-adenosyl-L-methionine</name>
        <dbReference type="ChEBI" id="CHEBI:59789"/>
    </ligand>
</feature>
<gene>
    <name evidence="6" type="primary">prmA</name>
    <name evidence="7" type="ORF">JGI23_00880</name>
</gene>
<accession>A0A0P1MXI8</accession>
<evidence type="ECO:0000256" key="4">
    <source>
        <dbReference type="ARBA" id="ARBA00022679"/>
    </source>
</evidence>
<proteinExistence type="inferred from homology"/>
<evidence type="ECO:0000256" key="6">
    <source>
        <dbReference type="HAMAP-Rule" id="MF_00735"/>
    </source>
</evidence>
<evidence type="ECO:0000256" key="3">
    <source>
        <dbReference type="ARBA" id="ARBA00022603"/>
    </source>
</evidence>
<dbReference type="Proteomes" id="UP000199197">
    <property type="component" value="Unassembled WGS sequence"/>
</dbReference>
<dbReference type="InterPro" id="IPR029063">
    <property type="entry name" value="SAM-dependent_MTases_sf"/>
</dbReference>
<feature type="binding site" evidence="6">
    <location>
        <position position="133"/>
    </location>
    <ligand>
        <name>S-adenosyl-L-methionine</name>
        <dbReference type="ChEBI" id="CHEBI:59789"/>
    </ligand>
</feature>
<dbReference type="RefSeq" id="WP_092349069.1">
    <property type="nucleotide sequence ID" value="NZ_CZVW01000007.1"/>
</dbReference>
<dbReference type="NCBIfam" id="NF001785">
    <property type="entry name" value="PRK00517.2-2"/>
    <property type="match status" value="1"/>
</dbReference>
<dbReference type="NCBIfam" id="TIGR00406">
    <property type="entry name" value="prmA"/>
    <property type="match status" value="1"/>
</dbReference>
<dbReference type="GO" id="GO:0032259">
    <property type="term" value="P:methylation"/>
    <property type="evidence" value="ECO:0007669"/>
    <property type="project" value="UniProtKB-KW"/>
</dbReference>
<dbReference type="PANTHER" id="PTHR43648">
    <property type="entry name" value="ELECTRON TRANSFER FLAVOPROTEIN BETA SUBUNIT LYSINE METHYLTRANSFERASE"/>
    <property type="match status" value="1"/>
</dbReference>
<keyword evidence="4 6" id="KW-0808">Transferase</keyword>
<feature type="binding site" evidence="6">
    <location>
        <position position="219"/>
    </location>
    <ligand>
        <name>S-adenosyl-L-methionine</name>
        <dbReference type="ChEBI" id="CHEBI:59789"/>
    </ligand>
</feature>
<dbReference type="GO" id="GO:0005840">
    <property type="term" value="C:ribosome"/>
    <property type="evidence" value="ECO:0007669"/>
    <property type="project" value="UniProtKB-KW"/>
</dbReference>
<dbReference type="GO" id="GO:0016279">
    <property type="term" value="F:protein-lysine N-methyltransferase activity"/>
    <property type="evidence" value="ECO:0007669"/>
    <property type="project" value="RHEA"/>
</dbReference>
<keyword evidence="2 6" id="KW-0963">Cytoplasm</keyword>
<dbReference type="OrthoDB" id="9785995at2"/>
<dbReference type="EC" id="2.1.1.-" evidence="6"/>
<dbReference type="GO" id="GO:0005737">
    <property type="term" value="C:cytoplasm"/>
    <property type="evidence" value="ECO:0007669"/>
    <property type="project" value="UniProtKB-SubCell"/>
</dbReference>
<dbReference type="SUPFAM" id="SSF53335">
    <property type="entry name" value="S-adenosyl-L-methionine-dependent methyltransferases"/>
    <property type="match status" value="1"/>
</dbReference>
<name>A0A0P1MXI8_9BACT</name>
<dbReference type="PANTHER" id="PTHR43648:SF1">
    <property type="entry name" value="ELECTRON TRANSFER FLAVOPROTEIN BETA SUBUNIT LYSINE METHYLTRANSFERASE"/>
    <property type="match status" value="1"/>
</dbReference>
<dbReference type="Pfam" id="PF06325">
    <property type="entry name" value="PrmA"/>
    <property type="match status" value="1"/>
</dbReference>
<comment type="catalytic activity">
    <reaction evidence="6">
        <text>L-lysyl-[protein] + 3 S-adenosyl-L-methionine = N(6),N(6),N(6)-trimethyl-L-lysyl-[protein] + 3 S-adenosyl-L-homocysteine + 3 H(+)</text>
        <dbReference type="Rhea" id="RHEA:54192"/>
        <dbReference type="Rhea" id="RHEA-COMP:9752"/>
        <dbReference type="Rhea" id="RHEA-COMP:13826"/>
        <dbReference type="ChEBI" id="CHEBI:15378"/>
        <dbReference type="ChEBI" id="CHEBI:29969"/>
        <dbReference type="ChEBI" id="CHEBI:57856"/>
        <dbReference type="ChEBI" id="CHEBI:59789"/>
        <dbReference type="ChEBI" id="CHEBI:61961"/>
    </reaction>
</comment>
<dbReference type="AlphaFoldDB" id="A0A0P1MXI8"/>
<keyword evidence="8" id="KW-1185">Reference proteome</keyword>
<sequence length="282" mass="32258">MTEKLWVEVEVKISEEKRELVIAFASELGASGFWETEEALKCYFKKDEWDSGKGENFLDFVKNLEVGDQKVEVSIKEFHEENWNKIWEESIEPIEVGEKFVIKPSWKEYKGARKIVIEIDPKMAFGTGHHETTRLMLRAIEKYLYPKCKVLDVGTGSGVLAIASIKLGAEFAIGVDNDEWAYENALENAKINGVEDKFKIILGSIESVKEKDFDFIFANINKNAIIGMMKEFQNRLKKGGFLITSGFLDVEQGTIEEYLVAYDFEIIDVLKENEWVAIVSKL</sequence>
<dbReference type="HAMAP" id="MF_00735">
    <property type="entry name" value="Methyltr_PrmA"/>
    <property type="match status" value="1"/>
</dbReference>
<evidence type="ECO:0000313" key="7">
    <source>
        <dbReference type="EMBL" id="CUT00530.1"/>
    </source>
</evidence>
<evidence type="ECO:0000256" key="1">
    <source>
        <dbReference type="ARBA" id="ARBA00009741"/>
    </source>
</evidence>
<comment type="subcellular location">
    <subcellularLocation>
        <location evidence="6">Cytoplasm</location>
    </subcellularLocation>
</comment>
<organism evidence="7 8">
    <name type="scientific">Candidatus Chryseopegocella kryptomonas</name>
    <dbReference type="NCBI Taxonomy" id="1633643"/>
    <lineage>
        <taxon>Bacteria</taxon>
        <taxon>Pseudomonadati</taxon>
        <taxon>Candidatus Kryptoniota</taxon>
        <taxon>Candidatus Chryseopegocella</taxon>
    </lineage>
</organism>
<reference evidence="8" key="1">
    <citation type="submission" date="2015-11" db="EMBL/GenBank/DDBJ databases">
        <authorList>
            <person name="Varghese N."/>
        </authorList>
    </citation>
    <scope>NUCLEOTIDE SEQUENCE [LARGE SCALE GENOMIC DNA]</scope>
    <source>
        <strain evidence="8">JGI-23</strain>
    </source>
</reference>
<evidence type="ECO:0000313" key="8">
    <source>
        <dbReference type="Proteomes" id="UP000199197"/>
    </source>
</evidence>
<keyword evidence="7" id="KW-0687">Ribonucleoprotein</keyword>
<dbReference type="Gene3D" id="3.40.50.150">
    <property type="entry name" value="Vaccinia Virus protein VP39"/>
    <property type="match status" value="1"/>
</dbReference>
<comment type="similarity">
    <text evidence="1 6">Belongs to the methyltransferase superfamily. PrmA family.</text>
</comment>
<evidence type="ECO:0000256" key="2">
    <source>
        <dbReference type="ARBA" id="ARBA00022490"/>
    </source>
</evidence>
<dbReference type="EMBL" id="CZVW01000007">
    <property type="protein sequence ID" value="CUT00530.1"/>
    <property type="molecule type" value="Genomic_DNA"/>
</dbReference>
<comment type="function">
    <text evidence="6">Methylates ribosomal protein L11.</text>
</comment>
<protein>
    <recommendedName>
        <fullName evidence="6">Ribosomal protein L11 methyltransferase</fullName>
        <shortName evidence="6">L11 Mtase</shortName>
        <ecNumber evidence="6">2.1.1.-</ecNumber>
    </recommendedName>
</protein>
<dbReference type="InterPro" id="IPR004498">
    <property type="entry name" value="Ribosomal_PrmA_MeTrfase"/>
</dbReference>
<keyword evidence="7" id="KW-0689">Ribosomal protein</keyword>
<keyword evidence="3 6" id="KW-0489">Methyltransferase</keyword>
<keyword evidence="5 6" id="KW-0949">S-adenosyl-L-methionine</keyword>